<feature type="signal peptide" evidence="10">
    <location>
        <begin position="1"/>
        <end position="16"/>
    </location>
</feature>
<dbReference type="InterPro" id="IPR023415">
    <property type="entry name" value="LDLR_class-A_CS"/>
</dbReference>
<keyword evidence="8" id="KW-0325">Glycoprotein</keyword>
<dbReference type="SMART" id="SM00192">
    <property type="entry name" value="LDLa"/>
    <property type="match status" value="3"/>
</dbReference>
<evidence type="ECO:0000256" key="2">
    <source>
        <dbReference type="ARBA" id="ARBA00022692"/>
    </source>
</evidence>
<feature type="disulfide bond" evidence="9">
    <location>
        <begin position="126"/>
        <end position="144"/>
    </location>
</feature>
<feature type="chain" id="PRO_5035930451" evidence="10">
    <location>
        <begin position="17"/>
        <end position="189"/>
    </location>
</feature>
<organism evidence="11 12">
    <name type="scientific">Apolygus lucorum</name>
    <name type="common">Small green plant bug</name>
    <name type="synonym">Lygocoris lucorum</name>
    <dbReference type="NCBI Taxonomy" id="248454"/>
    <lineage>
        <taxon>Eukaryota</taxon>
        <taxon>Metazoa</taxon>
        <taxon>Ecdysozoa</taxon>
        <taxon>Arthropoda</taxon>
        <taxon>Hexapoda</taxon>
        <taxon>Insecta</taxon>
        <taxon>Pterygota</taxon>
        <taxon>Neoptera</taxon>
        <taxon>Paraneoptera</taxon>
        <taxon>Hemiptera</taxon>
        <taxon>Heteroptera</taxon>
        <taxon>Panheteroptera</taxon>
        <taxon>Cimicomorpha</taxon>
        <taxon>Miridae</taxon>
        <taxon>Mirini</taxon>
        <taxon>Apolygus</taxon>
    </lineage>
</organism>
<dbReference type="GO" id="GO:0006898">
    <property type="term" value="P:receptor-mediated endocytosis"/>
    <property type="evidence" value="ECO:0007669"/>
    <property type="project" value="TreeGrafter"/>
</dbReference>
<keyword evidence="5" id="KW-0472">Membrane</keyword>
<name>A0A8S9X2A9_APOLU</name>
<dbReference type="PRINTS" id="PR00261">
    <property type="entry name" value="LDLRECEPTOR"/>
</dbReference>
<feature type="disulfide bond" evidence="9">
    <location>
        <begin position="119"/>
        <end position="131"/>
    </location>
</feature>
<dbReference type="CDD" id="cd00112">
    <property type="entry name" value="LDLa"/>
    <property type="match status" value="2"/>
</dbReference>
<dbReference type="OrthoDB" id="6022531at2759"/>
<dbReference type="Proteomes" id="UP000466442">
    <property type="component" value="Unassembled WGS sequence"/>
</dbReference>
<protein>
    <submittedName>
        <fullName evidence="11">Uncharacterized protein</fullName>
    </submittedName>
</protein>
<evidence type="ECO:0000256" key="8">
    <source>
        <dbReference type="ARBA" id="ARBA00023180"/>
    </source>
</evidence>
<dbReference type="GO" id="GO:0043235">
    <property type="term" value="C:receptor complex"/>
    <property type="evidence" value="ECO:0007669"/>
    <property type="project" value="TreeGrafter"/>
</dbReference>
<comment type="caution">
    <text evidence="11">The sequence shown here is derived from an EMBL/GenBank/DDBJ whole genome shotgun (WGS) entry which is preliminary data.</text>
</comment>
<evidence type="ECO:0000256" key="1">
    <source>
        <dbReference type="ARBA" id="ARBA00004167"/>
    </source>
</evidence>
<accession>A0A8S9X2A9</accession>
<dbReference type="GO" id="GO:0016324">
    <property type="term" value="C:apical plasma membrane"/>
    <property type="evidence" value="ECO:0007669"/>
    <property type="project" value="TreeGrafter"/>
</dbReference>
<feature type="disulfide bond" evidence="9">
    <location>
        <begin position="138"/>
        <end position="153"/>
    </location>
</feature>
<evidence type="ECO:0000256" key="9">
    <source>
        <dbReference type="PROSITE-ProRule" id="PRU00124"/>
    </source>
</evidence>
<dbReference type="PANTHER" id="PTHR22722:SF14">
    <property type="entry name" value="MEGALIN, ISOFORM A"/>
    <property type="match status" value="1"/>
</dbReference>
<feature type="disulfide bond" evidence="9">
    <location>
        <begin position="99"/>
        <end position="114"/>
    </location>
</feature>
<dbReference type="InterPro" id="IPR036055">
    <property type="entry name" value="LDL_receptor-like_sf"/>
</dbReference>
<evidence type="ECO:0000256" key="5">
    <source>
        <dbReference type="ARBA" id="ARBA00023136"/>
    </source>
</evidence>
<comment type="subcellular location">
    <subcellularLocation>
        <location evidence="1">Membrane</location>
        <topology evidence="1">Single-pass membrane protein</topology>
    </subcellularLocation>
</comment>
<evidence type="ECO:0000256" key="3">
    <source>
        <dbReference type="ARBA" id="ARBA00022737"/>
    </source>
</evidence>
<keyword evidence="4" id="KW-1133">Transmembrane helix</keyword>
<proteinExistence type="predicted"/>
<keyword evidence="3" id="KW-0677">Repeat</keyword>
<comment type="caution">
    <text evidence="9">Lacks conserved residue(s) required for the propagation of feature annotation.</text>
</comment>
<evidence type="ECO:0000313" key="12">
    <source>
        <dbReference type="Proteomes" id="UP000466442"/>
    </source>
</evidence>
<evidence type="ECO:0000256" key="7">
    <source>
        <dbReference type="ARBA" id="ARBA00023170"/>
    </source>
</evidence>
<keyword evidence="10" id="KW-0732">Signal</keyword>
<reference evidence="11" key="1">
    <citation type="journal article" date="2021" name="Mol. Ecol. Resour.">
        <title>Apolygus lucorum genome provides insights into omnivorousness and mesophyll feeding.</title>
        <authorList>
            <person name="Liu Y."/>
            <person name="Liu H."/>
            <person name="Wang H."/>
            <person name="Huang T."/>
            <person name="Liu B."/>
            <person name="Yang B."/>
            <person name="Yin L."/>
            <person name="Li B."/>
            <person name="Zhang Y."/>
            <person name="Zhang S."/>
            <person name="Jiang F."/>
            <person name="Zhang X."/>
            <person name="Ren Y."/>
            <person name="Wang B."/>
            <person name="Wang S."/>
            <person name="Lu Y."/>
            <person name="Wu K."/>
            <person name="Fan W."/>
            <person name="Wang G."/>
        </authorList>
    </citation>
    <scope>NUCLEOTIDE SEQUENCE</scope>
    <source>
        <strain evidence="11">12Hb</strain>
    </source>
</reference>
<gene>
    <name evidence="11" type="ORF">GE061_002904</name>
</gene>
<dbReference type="PANTHER" id="PTHR22722">
    <property type="entry name" value="LOW-DENSITY LIPOPROTEIN RECEPTOR-RELATED PROTEIN 2-RELATED"/>
    <property type="match status" value="1"/>
</dbReference>
<dbReference type="EMBL" id="WIXP02000011">
    <property type="protein sequence ID" value="KAF6202508.1"/>
    <property type="molecule type" value="Genomic_DNA"/>
</dbReference>
<evidence type="ECO:0000313" key="11">
    <source>
        <dbReference type="EMBL" id="KAF6202508.1"/>
    </source>
</evidence>
<dbReference type="InterPro" id="IPR051221">
    <property type="entry name" value="LDLR-related"/>
</dbReference>
<keyword evidence="6 9" id="KW-1015">Disulfide bond</keyword>
<dbReference type="Pfam" id="PF00057">
    <property type="entry name" value="Ldl_recept_a"/>
    <property type="match status" value="2"/>
</dbReference>
<feature type="disulfide bond" evidence="9">
    <location>
        <begin position="50"/>
        <end position="68"/>
    </location>
</feature>
<evidence type="ECO:0000256" key="10">
    <source>
        <dbReference type="SAM" id="SignalP"/>
    </source>
</evidence>
<dbReference type="GO" id="GO:0042562">
    <property type="term" value="F:hormone binding"/>
    <property type="evidence" value="ECO:0007669"/>
    <property type="project" value="TreeGrafter"/>
</dbReference>
<dbReference type="PROSITE" id="PS50068">
    <property type="entry name" value="LDLRA_2"/>
    <property type="match status" value="3"/>
</dbReference>
<keyword evidence="2" id="KW-0812">Transmembrane</keyword>
<dbReference type="PROSITE" id="PS01209">
    <property type="entry name" value="LDLRA_1"/>
    <property type="match status" value="1"/>
</dbReference>
<keyword evidence="12" id="KW-1185">Reference proteome</keyword>
<evidence type="ECO:0000256" key="6">
    <source>
        <dbReference type="ARBA" id="ARBA00023157"/>
    </source>
</evidence>
<dbReference type="AlphaFoldDB" id="A0A8S9X2A9"/>
<evidence type="ECO:0000256" key="4">
    <source>
        <dbReference type="ARBA" id="ARBA00022989"/>
    </source>
</evidence>
<sequence length="189" mass="20547">MLLLAVLLTAIASLTAVKSNSPSEGPTTDAPLTRGVNEVSCNSTSSVFRCDESSCVSKSSVCNGVPDCPDGQDESVQQCGCLPNEFPCSDSCVDIVKRCDRKNDCPGAEDELDCKSFTCPATHFKCNNFYCIPIDLVCNFEDDCGDKSDEADCSKYRYRTFSLPKPTSFLLNLDEPPGLLPKKIIEEDK</sequence>
<keyword evidence="7" id="KW-0675">Receptor</keyword>
<dbReference type="Gene3D" id="4.10.400.10">
    <property type="entry name" value="Low-density Lipoprotein Receptor"/>
    <property type="match status" value="3"/>
</dbReference>
<dbReference type="InterPro" id="IPR002172">
    <property type="entry name" value="LDrepeatLR_classA_rpt"/>
</dbReference>
<dbReference type="SUPFAM" id="SSF57424">
    <property type="entry name" value="LDL receptor-like module"/>
    <property type="match status" value="3"/>
</dbReference>